<organism evidence="15 16">
    <name type="scientific">Mycolicibacterium moriokaense</name>
    <dbReference type="NCBI Taxonomy" id="39691"/>
    <lineage>
        <taxon>Bacteria</taxon>
        <taxon>Bacillati</taxon>
        <taxon>Actinomycetota</taxon>
        <taxon>Actinomycetes</taxon>
        <taxon>Mycobacteriales</taxon>
        <taxon>Mycobacteriaceae</taxon>
        <taxon>Mycolicibacterium</taxon>
    </lineage>
</organism>
<evidence type="ECO:0000256" key="9">
    <source>
        <dbReference type="ARBA" id="ARBA00023033"/>
    </source>
</evidence>
<keyword evidence="5" id="KW-0285">Flavoprotein</keyword>
<accession>A0AAD1H7T1</accession>
<evidence type="ECO:0000256" key="14">
    <source>
        <dbReference type="ARBA" id="ARBA00078392"/>
    </source>
</evidence>
<dbReference type="AlphaFoldDB" id="A0AAD1H7T1"/>
<dbReference type="Pfam" id="PF13738">
    <property type="entry name" value="Pyr_redox_3"/>
    <property type="match status" value="1"/>
</dbReference>
<gene>
    <name evidence="15" type="primary">ethA</name>
    <name evidence="15" type="ORF">MMOR_07310</name>
</gene>
<evidence type="ECO:0000256" key="12">
    <source>
        <dbReference type="ARBA" id="ARBA00059740"/>
    </source>
</evidence>
<proteinExistence type="inferred from homology"/>
<comment type="catalytic activity">
    <reaction evidence="11">
        <text>ethionamide + NADPH + O2 + H(+) = ethionamide S-oxide + NADP(+) + H2O</text>
        <dbReference type="Rhea" id="RHEA:47616"/>
        <dbReference type="ChEBI" id="CHEBI:4885"/>
        <dbReference type="ChEBI" id="CHEBI:15377"/>
        <dbReference type="ChEBI" id="CHEBI:15378"/>
        <dbReference type="ChEBI" id="CHEBI:15379"/>
        <dbReference type="ChEBI" id="CHEBI:57783"/>
        <dbReference type="ChEBI" id="CHEBI:58349"/>
        <dbReference type="ChEBI" id="CHEBI:87805"/>
    </reaction>
</comment>
<evidence type="ECO:0000256" key="7">
    <source>
        <dbReference type="ARBA" id="ARBA00022857"/>
    </source>
</evidence>
<evidence type="ECO:0000256" key="6">
    <source>
        <dbReference type="ARBA" id="ARBA00022827"/>
    </source>
</evidence>
<dbReference type="KEGG" id="mmor:MMOR_07310"/>
<sequence>MSEHLDVVIVGAGISGISAAWHLQDRSPNKSYAILERRENLGGTWDLFKYPGIRSDSDMFTLGFRFKPWTSEKAIADGPSIMAYLKETVAEFGIDKHIRYNHRVLAADWSDEDNRWTLRVDRDGEEVEITTSFLFAASGYYNYDQGYSPEFAGSDDFEGTIIHPQHWPEDLDYTGKKIVVIGSGATAVTLIPALANSGAAHVTMLQRSPTYIGALPDVDPFTVRTNKALPEKPAYVLNRWKSIVMQFLQYRISRQFPKFMRKTLMTMAQRRLPEGYDVEKHFGPRYNPWDERLCLAPNGDLFKTIRQGKADVVTDTIERFTKTGIKLASGEELTADIIVTATGLNLQLFGGAELSRNGEPITLNDTMAYKGMMLTHIPNMAFTIGYTNASWTLKADLVSEFVCRVLNYMDAKGFDKVEPQHPGNKVDERPLMDFTPGYVLRALDYLPKAGDVTPWRLKQNYLLDLRLIRRGKVDDEALAFSKHRTPSDLCALESAQRS</sequence>
<dbReference type="Gene3D" id="3.50.50.60">
    <property type="entry name" value="FAD/NAD(P)-binding domain"/>
    <property type="match status" value="3"/>
</dbReference>
<evidence type="ECO:0000256" key="13">
    <source>
        <dbReference type="ARBA" id="ARBA00073152"/>
    </source>
</evidence>
<keyword evidence="10" id="KW-0472">Membrane</keyword>
<protein>
    <recommendedName>
        <fullName evidence="13">FAD-containing monooxygenase EthA</fullName>
    </recommendedName>
    <alternativeName>
        <fullName evidence="14">Prodrug activator EtaA</fullName>
    </alternativeName>
</protein>
<keyword evidence="16" id="KW-1185">Reference proteome</keyword>
<keyword evidence="7" id="KW-0521">NADP</keyword>
<keyword evidence="6" id="KW-0274">FAD</keyword>
<evidence type="ECO:0000313" key="16">
    <source>
        <dbReference type="Proteomes" id="UP000466681"/>
    </source>
</evidence>
<dbReference type="FunFam" id="3.50.50.60:FF:000213">
    <property type="entry name" value="FAD-containing monooxygenase EthA"/>
    <property type="match status" value="1"/>
</dbReference>
<evidence type="ECO:0000256" key="5">
    <source>
        <dbReference type="ARBA" id="ARBA00022630"/>
    </source>
</evidence>
<dbReference type="FunFam" id="3.50.50.60:FF:000228">
    <property type="entry name" value="FAD-containing monooxygenase EthA"/>
    <property type="match status" value="1"/>
</dbReference>
<keyword evidence="9 15" id="KW-0503">Monooxygenase</keyword>
<comment type="subcellular location">
    <subcellularLocation>
        <location evidence="2">Cell membrane</location>
    </subcellularLocation>
</comment>
<dbReference type="Proteomes" id="UP000466681">
    <property type="component" value="Chromosome"/>
</dbReference>
<evidence type="ECO:0000256" key="10">
    <source>
        <dbReference type="ARBA" id="ARBA00023136"/>
    </source>
</evidence>
<dbReference type="InterPro" id="IPR051820">
    <property type="entry name" value="FAD-binding_MO"/>
</dbReference>
<evidence type="ECO:0000256" key="8">
    <source>
        <dbReference type="ARBA" id="ARBA00023002"/>
    </source>
</evidence>
<comment type="cofactor">
    <cofactor evidence="1">
        <name>FAD</name>
        <dbReference type="ChEBI" id="CHEBI:57692"/>
    </cofactor>
</comment>
<dbReference type="GO" id="GO:0004499">
    <property type="term" value="F:N,N-dimethylaniline monooxygenase activity"/>
    <property type="evidence" value="ECO:0007669"/>
    <property type="project" value="UniProtKB-ARBA"/>
</dbReference>
<dbReference type="PANTHER" id="PTHR43872">
    <property type="entry name" value="MONOOXYGENASE, PUTATIVE (AFU_ORTHOLOGUE AFUA_8G02570)-RELATED"/>
    <property type="match status" value="1"/>
</dbReference>
<evidence type="ECO:0000313" key="15">
    <source>
        <dbReference type="EMBL" id="BBW99794.1"/>
    </source>
</evidence>
<dbReference type="EMBL" id="AP022560">
    <property type="protein sequence ID" value="BBW99794.1"/>
    <property type="molecule type" value="Genomic_DNA"/>
</dbReference>
<keyword evidence="8" id="KW-0560">Oxidoreductase</keyword>
<dbReference type="SUPFAM" id="SSF51905">
    <property type="entry name" value="FAD/NAD(P)-binding domain"/>
    <property type="match status" value="1"/>
</dbReference>
<dbReference type="PRINTS" id="PR00411">
    <property type="entry name" value="PNDRDTASEI"/>
</dbReference>
<comment type="function">
    <text evidence="12">Monooxygenase able to convert a wide range of ketones to the corresponding esters or lactones via a Baeyer-Villiger oxidation reaction. Can act on long-chain aliphatic ketones (2-hexanone to 2-dodecanone) and on aromatic ketones (phenylacetone and benzylacetone). Is also able to catalyze enantioselective sulfoxidation of methyl-p-tolylsulfide. In vivo, likely functions as a BVMO, but the exact nature of the physiological substrate(s) remains to be established.</text>
</comment>
<evidence type="ECO:0000256" key="4">
    <source>
        <dbReference type="ARBA" id="ARBA00022475"/>
    </source>
</evidence>
<dbReference type="RefSeq" id="WP_083157214.1">
    <property type="nucleotide sequence ID" value="NZ_AP022560.1"/>
</dbReference>
<evidence type="ECO:0000256" key="2">
    <source>
        <dbReference type="ARBA" id="ARBA00004236"/>
    </source>
</evidence>
<comment type="similarity">
    <text evidence="3">Belongs to the FAD-binding monooxygenase family.</text>
</comment>
<reference evidence="15 16" key="1">
    <citation type="journal article" date="2019" name="Emerg. Microbes Infect.">
        <title>Comprehensive subspecies identification of 175 nontuberculous mycobacteria species based on 7547 genomic profiles.</title>
        <authorList>
            <person name="Matsumoto Y."/>
            <person name="Kinjo T."/>
            <person name="Motooka D."/>
            <person name="Nabeya D."/>
            <person name="Jung N."/>
            <person name="Uechi K."/>
            <person name="Horii T."/>
            <person name="Iida T."/>
            <person name="Fujita J."/>
            <person name="Nakamura S."/>
        </authorList>
    </citation>
    <scope>NUCLEOTIDE SEQUENCE [LARGE SCALE GENOMIC DNA]</scope>
    <source>
        <strain evidence="15 16">JCM 6375</strain>
    </source>
</reference>
<dbReference type="InterPro" id="IPR036188">
    <property type="entry name" value="FAD/NAD-bd_sf"/>
</dbReference>
<evidence type="ECO:0000256" key="11">
    <source>
        <dbReference type="ARBA" id="ARBA00051124"/>
    </source>
</evidence>
<evidence type="ECO:0000256" key="1">
    <source>
        <dbReference type="ARBA" id="ARBA00001974"/>
    </source>
</evidence>
<evidence type="ECO:0000256" key="3">
    <source>
        <dbReference type="ARBA" id="ARBA00010139"/>
    </source>
</evidence>
<dbReference type="PANTHER" id="PTHR43872:SF1">
    <property type="entry name" value="MONOOXYGENASE, PUTATIVE (AFU_ORTHOLOGUE AFUA_8G02570)-RELATED"/>
    <property type="match status" value="1"/>
</dbReference>
<name>A0AAD1H7T1_9MYCO</name>
<dbReference type="GO" id="GO:0005886">
    <property type="term" value="C:plasma membrane"/>
    <property type="evidence" value="ECO:0007669"/>
    <property type="project" value="UniProtKB-SubCell"/>
</dbReference>
<keyword evidence="4" id="KW-1003">Cell membrane</keyword>